<reference evidence="2 3" key="1">
    <citation type="submission" date="2020-08" db="EMBL/GenBank/DDBJ databases">
        <title>Genomic Encyclopedia of Type Strains, Phase III (KMG-III): the genomes of soil and plant-associated and newly described type strains.</title>
        <authorList>
            <person name="Whitman W."/>
        </authorList>
    </citation>
    <scope>NUCLEOTIDE SEQUENCE [LARGE SCALE GENOMIC DNA]</scope>
    <source>
        <strain evidence="2 3">CECT 3237</strain>
    </source>
</reference>
<proteinExistence type="predicted"/>
<evidence type="ECO:0000313" key="3">
    <source>
        <dbReference type="Proteomes" id="UP000572907"/>
    </source>
</evidence>
<accession>A0A7W4ZU10</accession>
<dbReference type="Proteomes" id="UP000572907">
    <property type="component" value="Unassembled WGS sequence"/>
</dbReference>
<comment type="caution">
    <text evidence="2">The sequence shown here is derived from an EMBL/GenBank/DDBJ whole genome shotgun (WGS) entry which is preliminary data.</text>
</comment>
<dbReference type="AlphaFoldDB" id="A0A7W4ZU10"/>
<protein>
    <submittedName>
        <fullName evidence="2">Uncharacterized protein</fullName>
    </submittedName>
</protein>
<name>A0A7W4ZU10_9ACTN</name>
<feature type="compositionally biased region" description="Polar residues" evidence="1">
    <location>
        <begin position="15"/>
        <end position="24"/>
    </location>
</feature>
<dbReference type="EMBL" id="JACHXE010000005">
    <property type="protein sequence ID" value="MBB3078683.1"/>
    <property type="molecule type" value="Genomic_DNA"/>
</dbReference>
<evidence type="ECO:0000313" key="2">
    <source>
        <dbReference type="EMBL" id="MBB3078683.1"/>
    </source>
</evidence>
<sequence length="65" mass="6669">MARHTATPAPARLSITRSNQSKSYSPGLGSTLAQEKIPAVTRETPASFISATSSAHTSSGHCSGL</sequence>
<evidence type="ECO:0000256" key="1">
    <source>
        <dbReference type="SAM" id="MobiDB-lite"/>
    </source>
</evidence>
<organism evidence="2 3">
    <name type="scientific">Streptomyces violarus</name>
    <dbReference type="NCBI Taxonomy" id="67380"/>
    <lineage>
        <taxon>Bacteria</taxon>
        <taxon>Bacillati</taxon>
        <taxon>Actinomycetota</taxon>
        <taxon>Actinomycetes</taxon>
        <taxon>Kitasatosporales</taxon>
        <taxon>Streptomycetaceae</taxon>
        <taxon>Streptomyces</taxon>
    </lineage>
</organism>
<gene>
    <name evidence="2" type="ORF">FHS41_005214</name>
</gene>
<feature type="region of interest" description="Disordered" evidence="1">
    <location>
        <begin position="1"/>
        <end position="31"/>
    </location>
</feature>
<keyword evidence="3" id="KW-1185">Reference proteome</keyword>